<evidence type="ECO:0000313" key="2">
    <source>
        <dbReference type="Proteomes" id="UP000807353"/>
    </source>
</evidence>
<evidence type="ECO:0000313" key="1">
    <source>
        <dbReference type="EMBL" id="KAF9463148.1"/>
    </source>
</evidence>
<comment type="caution">
    <text evidence="1">The sequence shown here is derived from an EMBL/GenBank/DDBJ whole genome shotgun (WGS) entry which is preliminary data.</text>
</comment>
<protein>
    <submittedName>
        <fullName evidence="1">Uncharacterized protein</fullName>
    </submittedName>
</protein>
<reference evidence="1" key="1">
    <citation type="submission" date="2020-11" db="EMBL/GenBank/DDBJ databases">
        <authorList>
            <consortium name="DOE Joint Genome Institute"/>
            <person name="Ahrendt S."/>
            <person name="Riley R."/>
            <person name="Andreopoulos W."/>
            <person name="Labutti K."/>
            <person name="Pangilinan J."/>
            <person name="Ruiz-Duenas F.J."/>
            <person name="Barrasa J.M."/>
            <person name="Sanchez-Garcia M."/>
            <person name="Camarero S."/>
            <person name="Miyauchi S."/>
            <person name="Serrano A."/>
            <person name="Linde D."/>
            <person name="Babiker R."/>
            <person name="Drula E."/>
            <person name="Ayuso-Fernandez I."/>
            <person name="Pacheco R."/>
            <person name="Padilla G."/>
            <person name="Ferreira P."/>
            <person name="Barriuso J."/>
            <person name="Kellner H."/>
            <person name="Castanera R."/>
            <person name="Alfaro M."/>
            <person name="Ramirez L."/>
            <person name="Pisabarro A.G."/>
            <person name="Kuo A."/>
            <person name="Tritt A."/>
            <person name="Lipzen A."/>
            <person name="He G."/>
            <person name="Yan M."/>
            <person name="Ng V."/>
            <person name="Cullen D."/>
            <person name="Martin F."/>
            <person name="Rosso M.-N."/>
            <person name="Henrissat B."/>
            <person name="Hibbett D."/>
            <person name="Martinez A.T."/>
            <person name="Grigoriev I.V."/>
        </authorList>
    </citation>
    <scope>NUCLEOTIDE SEQUENCE</scope>
    <source>
        <strain evidence="1">CBS 247.69</strain>
    </source>
</reference>
<sequence>MSHPIHLAPLALGRMETHSPTQTRRSGLWALLDSVALRMLEEVAPNLSDPSSLLRPGQHLRGALKSPIPQPLKSFAYGRT</sequence>
<dbReference type="Proteomes" id="UP000807353">
    <property type="component" value="Unassembled WGS sequence"/>
</dbReference>
<name>A0A9P6CJU2_9AGAR</name>
<proteinExistence type="predicted"/>
<keyword evidence="2" id="KW-1185">Reference proteome</keyword>
<gene>
    <name evidence="1" type="ORF">BDZ94DRAFT_1259730</name>
</gene>
<organism evidence="1 2">
    <name type="scientific">Collybia nuda</name>
    <dbReference type="NCBI Taxonomy" id="64659"/>
    <lineage>
        <taxon>Eukaryota</taxon>
        <taxon>Fungi</taxon>
        <taxon>Dikarya</taxon>
        <taxon>Basidiomycota</taxon>
        <taxon>Agaricomycotina</taxon>
        <taxon>Agaricomycetes</taxon>
        <taxon>Agaricomycetidae</taxon>
        <taxon>Agaricales</taxon>
        <taxon>Tricholomatineae</taxon>
        <taxon>Clitocybaceae</taxon>
        <taxon>Collybia</taxon>
    </lineage>
</organism>
<accession>A0A9P6CJU2</accession>
<dbReference type="AlphaFoldDB" id="A0A9P6CJU2"/>
<dbReference type="EMBL" id="MU150265">
    <property type="protein sequence ID" value="KAF9463148.1"/>
    <property type="molecule type" value="Genomic_DNA"/>
</dbReference>